<keyword evidence="2" id="KW-1185">Reference proteome</keyword>
<protein>
    <submittedName>
        <fullName evidence="1">Uncharacterized protein</fullName>
    </submittedName>
</protein>
<evidence type="ECO:0000313" key="1">
    <source>
        <dbReference type="EMBL" id="CAI9154833.1"/>
    </source>
</evidence>
<sequence>MKGGLKTEIALPPRARCASLIGPESACVLAQSSPFADRRQRFRGERTCSRSRETGTTFSFCGHVSPVPGNLTREGLGGDWGSPSWWAWGSLRLPSWVAVGNGVLRGGRRRRGLGLGREGEFWLFWPIHSPEGDLGRPFDPSGLGLAIEKTRELDCVWCRQSGSPGSPSLFGINSHPSSWAILPFPFLLNQGLFWKLL</sequence>
<proteinExistence type="predicted"/>
<gene>
    <name evidence="1" type="ORF">MRATA1EN1_LOCUS3795</name>
</gene>
<organism evidence="1 2">
    <name type="scientific">Rangifer tarandus platyrhynchus</name>
    <name type="common">Svalbard reindeer</name>
    <dbReference type="NCBI Taxonomy" id="3082113"/>
    <lineage>
        <taxon>Eukaryota</taxon>
        <taxon>Metazoa</taxon>
        <taxon>Chordata</taxon>
        <taxon>Craniata</taxon>
        <taxon>Vertebrata</taxon>
        <taxon>Euteleostomi</taxon>
        <taxon>Mammalia</taxon>
        <taxon>Eutheria</taxon>
        <taxon>Laurasiatheria</taxon>
        <taxon>Artiodactyla</taxon>
        <taxon>Ruminantia</taxon>
        <taxon>Pecora</taxon>
        <taxon>Cervidae</taxon>
        <taxon>Odocoileinae</taxon>
        <taxon>Rangifer</taxon>
    </lineage>
</organism>
<dbReference type="EMBL" id="OX459947">
    <property type="protein sequence ID" value="CAI9154833.1"/>
    <property type="molecule type" value="Genomic_DNA"/>
</dbReference>
<accession>A0ABN8Y331</accession>
<evidence type="ECO:0000313" key="2">
    <source>
        <dbReference type="Proteomes" id="UP001176941"/>
    </source>
</evidence>
<dbReference type="Proteomes" id="UP001176941">
    <property type="component" value="Chromosome 11"/>
</dbReference>
<reference evidence="1" key="1">
    <citation type="submission" date="2023-04" db="EMBL/GenBank/DDBJ databases">
        <authorList>
            <consortium name="ELIXIR-Norway"/>
        </authorList>
    </citation>
    <scope>NUCLEOTIDE SEQUENCE [LARGE SCALE GENOMIC DNA]</scope>
</reference>
<name>A0ABN8Y331_RANTA</name>